<dbReference type="Proteomes" id="UP000000536">
    <property type="component" value="Chromosome"/>
</dbReference>
<proteinExistence type="predicted"/>
<dbReference type="PATRIC" id="fig|69014.16.peg.1336"/>
<accession>Q5JGY4</accession>
<reference evidence="2 3" key="1">
    <citation type="journal article" date="2005" name="Genome Res.">
        <title>Complete genome sequence of the hyperthermophilic archaeon Thermococcus kodakaraensis KOD1 and comparison with Pyrococcus genomes.</title>
        <authorList>
            <person name="Fukui T."/>
            <person name="Atomi H."/>
            <person name="Kanai T."/>
            <person name="Matsumi R."/>
            <person name="Fujiwara S."/>
            <person name="Imanaka T."/>
        </authorList>
    </citation>
    <scope>NUCLEOTIDE SEQUENCE [LARGE SCALE GENOMIC DNA]</scope>
    <source>
        <strain evidence="3">ATCC BAA-918 / JCM 12380 / KOD1</strain>
    </source>
</reference>
<evidence type="ECO:0000313" key="2">
    <source>
        <dbReference type="EMBL" id="BAD85560.1"/>
    </source>
</evidence>
<feature type="compositionally biased region" description="Basic residues" evidence="1">
    <location>
        <begin position="63"/>
        <end position="77"/>
    </location>
</feature>
<dbReference type="KEGG" id="tko:TK1371"/>
<dbReference type="HOGENOM" id="CLU_2629908_0_0_2"/>
<keyword evidence="3" id="KW-1185">Reference proteome</keyword>
<sequence>MSPMRVVSVFELRELPLEEAMKKLDEADWVLDEDSLFYPADLYREFIPANNWRNLPKREKTASHPKRPRNYYRRVRP</sequence>
<evidence type="ECO:0000313" key="3">
    <source>
        <dbReference type="Proteomes" id="UP000000536"/>
    </source>
</evidence>
<name>Q5JGY4_THEKO</name>
<dbReference type="EnsemblBacteria" id="BAD85560">
    <property type="protein sequence ID" value="BAD85560"/>
    <property type="gene ID" value="TK1371"/>
</dbReference>
<dbReference type="AlphaFoldDB" id="Q5JGY4"/>
<gene>
    <name evidence="2" type="ordered locus">TK1371</name>
</gene>
<dbReference type="STRING" id="69014.TK1371"/>
<dbReference type="InParanoid" id="Q5JGY4"/>
<dbReference type="EMBL" id="AP006878">
    <property type="protein sequence ID" value="BAD85560.1"/>
    <property type="molecule type" value="Genomic_DNA"/>
</dbReference>
<protein>
    <submittedName>
        <fullName evidence="2">Uncharacterized protein</fullName>
    </submittedName>
</protein>
<organism evidence="2 3">
    <name type="scientific">Thermococcus kodakarensis (strain ATCC BAA-918 / JCM 12380 / KOD1)</name>
    <name type="common">Pyrococcus kodakaraensis (strain KOD1)</name>
    <dbReference type="NCBI Taxonomy" id="69014"/>
    <lineage>
        <taxon>Archaea</taxon>
        <taxon>Methanobacteriati</taxon>
        <taxon>Methanobacteriota</taxon>
        <taxon>Thermococci</taxon>
        <taxon>Thermococcales</taxon>
        <taxon>Thermococcaceae</taxon>
        <taxon>Thermococcus</taxon>
    </lineage>
</organism>
<evidence type="ECO:0000256" key="1">
    <source>
        <dbReference type="SAM" id="MobiDB-lite"/>
    </source>
</evidence>
<feature type="region of interest" description="Disordered" evidence="1">
    <location>
        <begin position="57"/>
        <end position="77"/>
    </location>
</feature>